<proteinExistence type="predicted"/>
<evidence type="ECO:0000256" key="1">
    <source>
        <dbReference type="SAM" id="MobiDB-lite"/>
    </source>
</evidence>
<reference evidence="2 3" key="1">
    <citation type="journal article" date="2024" name="J. Plant Pathol.">
        <title>Sequence and assembly of the genome of Seiridium unicorne, isolate CBS 538.82, causal agent of cypress canker disease.</title>
        <authorList>
            <person name="Scali E."/>
            <person name="Rocca G.D."/>
            <person name="Danti R."/>
            <person name="Garbelotto M."/>
            <person name="Barberini S."/>
            <person name="Baroncelli R."/>
            <person name="Emiliani G."/>
        </authorList>
    </citation>
    <scope>NUCLEOTIDE SEQUENCE [LARGE SCALE GENOMIC DNA]</scope>
    <source>
        <strain evidence="2 3">BM-138-508</strain>
    </source>
</reference>
<feature type="compositionally biased region" description="Basic and acidic residues" evidence="1">
    <location>
        <begin position="335"/>
        <end position="347"/>
    </location>
</feature>
<dbReference type="EMBL" id="JARVKF010000001">
    <property type="protein sequence ID" value="KAK9426545.1"/>
    <property type="molecule type" value="Genomic_DNA"/>
</dbReference>
<dbReference type="Proteomes" id="UP001408356">
    <property type="component" value="Unassembled WGS sequence"/>
</dbReference>
<comment type="caution">
    <text evidence="2">The sequence shown here is derived from an EMBL/GenBank/DDBJ whole genome shotgun (WGS) entry which is preliminary data.</text>
</comment>
<evidence type="ECO:0000313" key="3">
    <source>
        <dbReference type="Proteomes" id="UP001408356"/>
    </source>
</evidence>
<gene>
    <name evidence="2" type="ORF">SUNI508_00072</name>
</gene>
<name>A0ABR2VHY3_9PEZI</name>
<feature type="region of interest" description="Disordered" evidence="1">
    <location>
        <begin position="334"/>
        <end position="359"/>
    </location>
</feature>
<keyword evidence="3" id="KW-1185">Reference proteome</keyword>
<sequence>MMHSLMGMGMPDHATQVYSSVPVFDDFSRQQPLAESARRISRGSSNGYRPATSMRVAKPSSASNSPQAMAQRRRTLMNDGNLARRRQYALDQAILNHQIQNAVPTYDAYPEPVKRTTRPMSWHPSSQIQQPALHIQQMPQFDISQYMLPTTTPYSEADLYSGYQPFPPTPAVYSGQTSPASAFSPLSLPFAASSQPPVQHGMALDSSCSWDTPSYISAAPLDTSGSPDATEPFPTYSGQASLDWEAFAANGFNTCTAPPTPDNYQQVVPAEPSVPAEECIPYQALDEPEEEGEILVGMGLYDAPDKSETDPELDHYRTTTSHLLGSTYRKGAGLKLEEAWEPPKDDDSSNDEDDADSET</sequence>
<evidence type="ECO:0000313" key="2">
    <source>
        <dbReference type="EMBL" id="KAK9426545.1"/>
    </source>
</evidence>
<protein>
    <submittedName>
        <fullName evidence="2">Uncharacterized protein</fullName>
    </submittedName>
</protein>
<feature type="region of interest" description="Disordered" evidence="1">
    <location>
        <begin position="32"/>
        <end position="71"/>
    </location>
</feature>
<feature type="compositionally biased region" description="Acidic residues" evidence="1">
    <location>
        <begin position="348"/>
        <end position="359"/>
    </location>
</feature>
<accession>A0ABR2VHY3</accession>
<organism evidence="2 3">
    <name type="scientific">Seiridium unicorne</name>
    <dbReference type="NCBI Taxonomy" id="138068"/>
    <lineage>
        <taxon>Eukaryota</taxon>
        <taxon>Fungi</taxon>
        <taxon>Dikarya</taxon>
        <taxon>Ascomycota</taxon>
        <taxon>Pezizomycotina</taxon>
        <taxon>Sordariomycetes</taxon>
        <taxon>Xylariomycetidae</taxon>
        <taxon>Amphisphaeriales</taxon>
        <taxon>Sporocadaceae</taxon>
        <taxon>Seiridium</taxon>
    </lineage>
</organism>